<feature type="region of interest" description="Disordered" evidence="2">
    <location>
        <begin position="167"/>
        <end position="197"/>
    </location>
</feature>
<accession>A0AAE0N5P8</accession>
<evidence type="ECO:0000313" key="3">
    <source>
        <dbReference type="EMBL" id="KAK3371681.1"/>
    </source>
</evidence>
<feature type="region of interest" description="Disordered" evidence="2">
    <location>
        <begin position="209"/>
        <end position="247"/>
    </location>
</feature>
<gene>
    <name evidence="3" type="ORF">B0T24DRAFT_706708</name>
</gene>
<reference evidence="3" key="2">
    <citation type="submission" date="2023-06" db="EMBL/GenBank/DDBJ databases">
        <authorList>
            <consortium name="Lawrence Berkeley National Laboratory"/>
            <person name="Haridas S."/>
            <person name="Hensen N."/>
            <person name="Bonometti L."/>
            <person name="Westerberg I."/>
            <person name="Brannstrom I.O."/>
            <person name="Guillou S."/>
            <person name="Cros-Aarteil S."/>
            <person name="Calhoun S."/>
            <person name="Kuo A."/>
            <person name="Mondo S."/>
            <person name="Pangilinan J."/>
            <person name="Riley R."/>
            <person name="Labutti K."/>
            <person name="Andreopoulos B."/>
            <person name="Lipzen A."/>
            <person name="Chen C."/>
            <person name="Yanf M."/>
            <person name="Daum C."/>
            <person name="Ng V."/>
            <person name="Clum A."/>
            <person name="Steindorff A."/>
            <person name="Ohm R."/>
            <person name="Martin F."/>
            <person name="Silar P."/>
            <person name="Natvig D."/>
            <person name="Lalanne C."/>
            <person name="Gautier V."/>
            <person name="Ament-Velasquez S.L."/>
            <person name="Kruys A."/>
            <person name="Hutchinson M.I."/>
            <person name="Powell A.J."/>
            <person name="Barry K."/>
            <person name="Miller A.N."/>
            <person name="Grigoriev I.V."/>
            <person name="Debuchy R."/>
            <person name="Gladieux P."/>
            <person name="Thoren M.H."/>
            <person name="Johannesson H."/>
        </authorList>
    </citation>
    <scope>NUCLEOTIDE SEQUENCE</scope>
    <source>
        <strain evidence="3">CBS 958.72</strain>
    </source>
</reference>
<dbReference type="AlphaFoldDB" id="A0AAE0N5P8"/>
<sequence length="504" mass="53923">MASTERDDSGPVAGCSAANPSGDGPRNWVLTDSMMAAYVAMRGGASGVDLENERLLGRLLNREEQNEASGEARILAKVKTTNFEHLCVPGGHGADKITAESGEGWRAANHKGKEVADEDHQRDNMPALPDSIPGTPTPESIAVALAAVFEGGQGSLLNAQSSMDWSAAAGGYDDDDDDDDDDEDWVSDDEGPAEYGRISPCTFAAWAEGCSSSKQQQQESPKKPTVPKDEPRQRPPTPADTGDEQNEHVVQYGAGDWPIYDDYAAWSNHSDGNPAMAPQQHQHGLPPNPTVLWTAPGIDPSHNLGRADGKRMLRDGFIKVLPADPEKIKGDVETYTEEQVAAAVENYEGELFGGVRGVDARAALTDGYRERRMLAGERKRLDEENDEMRKQLKALHCRKIEARNAAALMARIAQRDAAQHAARMREHAAAHLAAVAGDVADELAGVEAAEAEQTGLRARLAAAEAELQAMAAAAGYHAGVGALLEAAGNVTEDEYLALAEPLRR</sequence>
<feature type="region of interest" description="Disordered" evidence="2">
    <location>
        <begin position="113"/>
        <end position="132"/>
    </location>
</feature>
<comment type="caution">
    <text evidence="3">The sequence shown here is derived from an EMBL/GenBank/DDBJ whole genome shotgun (WGS) entry which is preliminary data.</text>
</comment>
<feature type="coiled-coil region" evidence="1">
    <location>
        <begin position="371"/>
        <end position="405"/>
    </location>
</feature>
<organism evidence="3 4">
    <name type="scientific">Lasiosphaeria ovina</name>
    <dbReference type="NCBI Taxonomy" id="92902"/>
    <lineage>
        <taxon>Eukaryota</taxon>
        <taxon>Fungi</taxon>
        <taxon>Dikarya</taxon>
        <taxon>Ascomycota</taxon>
        <taxon>Pezizomycotina</taxon>
        <taxon>Sordariomycetes</taxon>
        <taxon>Sordariomycetidae</taxon>
        <taxon>Sordariales</taxon>
        <taxon>Lasiosphaeriaceae</taxon>
        <taxon>Lasiosphaeria</taxon>
    </lineage>
</organism>
<keyword evidence="1" id="KW-0175">Coiled coil</keyword>
<reference evidence="3" key="1">
    <citation type="journal article" date="2023" name="Mol. Phylogenet. Evol.">
        <title>Genome-scale phylogeny and comparative genomics of the fungal order Sordariales.</title>
        <authorList>
            <person name="Hensen N."/>
            <person name="Bonometti L."/>
            <person name="Westerberg I."/>
            <person name="Brannstrom I.O."/>
            <person name="Guillou S."/>
            <person name="Cros-Aarteil S."/>
            <person name="Calhoun S."/>
            <person name="Haridas S."/>
            <person name="Kuo A."/>
            <person name="Mondo S."/>
            <person name="Pangilinan J."/>
            <person name="Riley R."/>
            <person name="LaButti K."/>
            <person name="Andreopoulos B."/>
            <person name="Lipzen A."/>
            <person name="Chen C."/>
            <person name="Yan M."/>
            <person name="Daum C."/>
            <person name="Ng V."/>
            <person name="Clum A."/>
            <person name="Steindorff A."/>
            <person name="Ohm R.A."/>
            <person name="Martin F."/>
            <person name="Silar P."/>
            <person name="Natvig D.O."/>
            <person name="Lalanne C."/>
            <person name="Gautier V."/>
            <person name="Ament-Velasquez S.L."/>
            <person name="Kruys A."/>
            <person name="Hutchinson M.I."/>
            <person name="Powell A.J."/>
            <person name="Barry K."/>
            <person name="Miller A.N."/>
            <person name="Grigoriev I.V."/>
            <person name="Debuchy R."/>
            <person name="Gladieux P."/>
            <person name="Hiltunen Thoren M."/>
            <person name="Johannesson H."/>
        </authorList>
    </citation>
    <scope>NUCLEOTIDE SEQUENCE</scope>
    <source>
        <strain evidence="3">CBS 958.72</strain>
    </source>
</reference>
<evidence type="ECO:0000256" key="2">
    <source>
        <dbReference type="SAM" id="MobiDB-lite"/>
    </source>
</evidence>
<name>A0AAE0N5P8_9PEZI</name>
<feature type="compositionally biased region" description="Acidic residues" evidence="2">
    <location>
        <begin position="172"/>
        <end position="192"/>
    </location>
</feature>
<feature type="compositionally biased region" description="Basic and acidic residues" evidence="2">
    <location>
        <begin position="113"/>
        <end position="123"/>
    </location>
</feature>
<dbReference type="Proteomes" id="UP001287356">
    <property type="component" value="Unassembled WGS sequence"/>
</dbReference>
<feature type="region of interest" description="Disordered" evidence="2">
    <location>
        <begin position="1"/>
        <end position="25"/>
    </location>
</feature>
<protein>
    <submittedName>
        <fullName evidence="3">Uncharacterized protein</fullName>
    </submittedName>
</protein>
<dbReference type="EMBL" id="JAULSN010000005">
    <property type="protein sequence ID" value="KAK3371681.1"/>
    <property type="molecule type" value="Genomic_DNA"/>
</dbReference>
<feature type="compositionally biased region" description="Basic and acidic residues" evidence="2">
    <location>
        <begin position="220"/>
        <end position="233"/>
    </location>
</feature>
<keyword evidence="4" id="KW-1185">Reference proteome</keyword>
<evidence type="ECO:0000313" key="4">
    <source>
        <dbReference type="Proteomes" id="UP001287356"/>
    </source>
</evidence>
<evidence type="ECO:0000256" key="1">
    <source>
        <dbReference type="SAM" id="Coils"/>
    </source>
</evidence>
<proteinExistence type="predicted"/>